<protein>
    <submittedName>
        <fullName evidence="1">Uncharacterized protein</fullName>
    </submittedName>
</protein>
<keyword evidence="2" id="KW-1185">Reference proteome</keyword>
<dbReference type="EMBL" id="KE345239">
    <property type="protein sequence ID" value="EXB96336.1"/>
    <property type="molecule type" value="Genomic_DNA"/>
</dbReference>
<dbReference type="AlphaFoldDB" id="W9RWX2"/>
<gene>
    <name evidence="1" type="ORF">L484_023053</name>
</gene>
<proteinExistence type="predicted"/>
<reference evidence="2" key="1">
    <citation type="submission" date="2013-01" db="EMBL/GenBank/DDBJ databases">
        <title>Draft Genome Sequence of a Mulberry Tree, Morus notabilis C.K. Schneid.</title>
        <authorList>
            <person name="He N."/>
            <person name="Zhao S."/>
        </authorList>
    </citation>
    <scope>NUCLEOTIDE SEQUENCE</scope>
</reference>
<evidence type="ECO:0000313" key="2">
    <source>
        <dbReference type="Proteomes" id="UP000030645"/>
    </source>
</evidence>
<dbReference type="Proteomes" id="UP000030645">
    <property type="component" value="Unassembled WGS sequence"/>
</dbReference>
<evidence type="ECO:0000313" key="1">
    <source>
        <dbReference type="EMBL" id="EXB96336.1"/>
    </source>
</evidence>
<name>W9RWX2_9ROSA</name>
<organism evidence="1 2">
    <name type="scientific">Morus notabilis</name>
    <dbReference type="NCBI Taxonomy" id="981085"/>
    <lineage>
        <taxon>Eukaryota</taxon>
        <taxon>Viridiplantae</taxon>
        <taxon>Streptophyta</taxon>
        <taxon>Embryophyta</taxon>
        <taxon>Tracheophyta</taxon>
        <taxon>Spermatophyta</taxon>
        <taxon>Magnoliopsida</taxon>
        <taxon>eudicotyledons</taxon>
        <taxon>Gunneridae</taxon>
        <taxon>Pentapetalae</taxon>
        <taxon>rosids</taxon>
        <taxon>fabids</taxon>
        <taxon>Rosales</taxon>
        <taxon>Moraceae</taxon>
        <taxon>Moreae</taxon>
        <taxon>Morus</taxon>
    </lineage>
</organism>
<sequence length="82" mass="9887">MPVLSFFRPLSLFGVEPSRVDFAVLPRLLSPSVRFSLLRRPRSLPLHHHYRRRQPFFDHNRMRLNDKFSVKRSRTVKKKSKD</sequence>
<accession>W9RWX2</accession>